<dbReference type="Proteomes" id="UP000323000">
    <property type="component" value="Chromosome 13"/>
</dbReference>
<sequence length="102" mass="11841">MDHLVCLQEKLEEKMGRRDEVAGEALTFEKAAERGGYGDERYERLEFQKKVAQCYQILHDPSWKMVDACQPMEDVQKQLQEIVLDHVLACQKGKPLSLLWSC</sequence>
<organism evidence="1 2">
    <name type="scientific">Acer yangbiense</name>
    <dbReference type="NCBI Taxonomy" id="1000413"/>
    <lineage>
        <taxon>Eukaryota</taxon>
        <taxon>Viridiplantae</taxon>
        <taxon>Streptophyta</taxon>
        <taxon>Embryophyta</taxon>
        <taxon>Tracheophyta</taxon>
        <taxon>Spermatophyta</taxon>
        <taxon>Magnoliopsida</taxon>
        <taxon>eudicotyledons</taxon>
        <taxon>Gunneridae</taxon>
        <taxon>Pentapetalae</taxon>
        <taxon>rosids</taxon>
        <taxon>malvids</taxon>
        <taxon>Sapindales</taxon>
        <taxon>Sapindaceae</taxon>
        <taxon>Hippocastanoideae</taxon>
        <taxon>Acereae</taxon>
        <taxon>Acer</taxon>
    </lineage>
</organism>
<dbReference type="EMBL" id="VAHF01000013">
    <property type="protein sequence ID" value="TXG47922.1"/>
    <property type="molecule type" value="Genomic_DNA"/>
</dbReference>
<dbReference type="GO" id="GO:0006235">
    <property type="term" value="P:dTTP biosynthetic process"/>
    <property type="evidence" value="ECO:0007669"/>
    <property type="project" value="TreeGrafter"/>
</dbReference>
<dbReference type="GO" id="GO:0004798">
    <property type="term" value="F:dTMP kinase activity"/>
    <property type="evidence" value="ECO:0007669"/>
    <property type="project" value="TreeGrafter"/>
</dbReference>
<dbReference type="Gene3D" id="3.40.50.300">
    <property type="entry name" value="P-loop containing nucleotide triphosphate hydrolases"/>
    <property type="match status" value="1"/>
</dbReference>
<dbReference type="AlphaFoldDB" id="A0A5C7GUA5"/>
<dbReference type="InterPro" id="IPR027417">
    <property type="entry name" value="P-loop_NTPase"/>
</dbReference>
<dbReference type="PANTHER" id="PTHR10344">
    <property type="entry name" value="THYMIDYLATE KINASE"/>
    <property type="match status" value="1"/>
</dbReference>
<proteinExistence type="predicted"/>
<evidence type="ECO:0000313" key="2">
    <source>
        <dbReference type="Proteomes" id="UP000323000"/>
    </source>
</evidence>
<dbReference type="GO" id="GO:0004550">
    <property type="term" value="F:nucleoside diphosphate kinase activity"/>
    <property type="evidence" value="ECO:0007669"/>
    <property type="project" value="TreeGrafter"/>
</dbReference>
<dbReference type="OrthoDB" id="425602at2759"/>
<accession>A0A5C7GUA5</accession>
<dbReference type="GO" id="GO:0006233">
    <property type="term" value="P:dTDP biosynthetic process"/>
    <property type="evidence" value="ECO:0007669"/>
    <property type="project" value="TreeGrafter"/>
</dbReference>
<evidence type="ECO:0000313" key="1">
    <source>
        <dbReference type="EMBL" id="TXG47922.1"/>
    </source>
</evidence>
<comment type="caution">
    <text evidence="1">The sequence shown here is derived from an EMBL/GenBank/DDBJ whole genome shotgun (WGS) entry which is preliminary data.</text>
</comment>
<dbReference type="GO" id="GO:0005829">
    <property type="term" value="C:cytosol"/>
    <property type="evidence" value="ECO:0007669"/>
    <property type="project" value="TreeGrafter"/>
</dbReference>
<dbReference type="GO" id="GO:0005739">
    <property type="term" value="C:mitochondrion"/>
    <property type="evidence" value="ECO:0007669"/>
    <property type="project" value="TreeGrafter"/>
</dbReference>
<dbReference type="GO" id="GO:0005634">
    <property type="term" value="C:nucleus"/>
    <property type="evidence" value="ECO:0007669"/>
    <property type="project" value="TreeGrafter"/>
</dbReference>
<name>A0A5C7GUA5_9ROSI</name>
<keyword evidence="2" id="KW-1185">Reference proteome</keyword>
<dbReference type="PANTHER" id="PTHR10344:SF1">
    <property type="entry name" value="THYMIDYLATE KINASE"/>
    <property type="match status" value="1"/>
</dbReference>
<reference evidence="2" key="1">
    <citation type="journal article" date="2019" name="Gigascience">
        <title>De novo genome assembly of the endangered Acer yangbiense, a plant species with extremely small populations endemic to Yunnan Province, China.</title>
        <authorList>
            <person name="Yang J."/>
            <person name="Wariss H.M."/>
            <person name="Tao L."/>
            <person name="Zhang R."/>
            <person name="Yun Q."/>
            <person name="Hollingsworth P."/>
            <person name="Dao Z."/>
            <person name="Luo G."/>
            <person name="Guo H."/>
            <person name="Ma Y."/>
            <person name="Sun W."/>
        </authorList>
    </citation>
    <scope>NUCLEOTIDE SEQUENCE [LARGE SCALE GENOMIC DNA]</scope>
    <source>
        <strain evidence="2">cv. Malutang</strain>
    </source>
</reference>
<dbReference type="GO" id="GO:0006227">
    <property type="term" value="P:dUDP biosynthetic process"/>
    <property type="evidence" value="ECO:0007669"/>
    <property type="project" value="TreeGrafter"/>
</dbReference>
<protein>
    <submittedName>
        <fullName evidence="1">Uncharacterized protein</fullName>
    </submittedName>
</protein>
<gene>
    <name evidence="1" type="ORF">EZV62_027216</name>
</gene>